<organism evidence="1 2">
    <name type="scientific">Heliobacterium chlorum</name>
    <dbReference type="NCBI Taxonomy" id="2698"/>
    <lineage>
        <taxon>Bacteria</taxon>
        <taxon>Bacillati</taxon>
        <taxon>Bacillota</taxon>
        <taxon>Clostridia</taxon>
        <taxon>Eubacteriales</taxon>
        <taxon>Heliobacteriaceae</taxon>
        <taxon>Heliobacterium</taxon>
    </lineage>
</organism>
<comment type="caution">
    <text evidence="1">The sequence shown here is derived from an EMBL/GenBank/DDBJ whole genome shotgun (WGS) entry which is preliminary data.</text>
</comment>
<evidence type="ECO:0000313" key="1">
    <source>
        <dbReference type="EMBL" id="MBC9786562.1"/>
    </source>
</evidence>
<gene>
    <name evidence="1" type="ORF">H1S01_19085</name>
</gene>
<reference evidence="1 2" key="1">
    <citation type="submission" date="2020-07" db="EMBL/GenBank/DDBJ databases">
        <title>Draft whole-genome sequence of Heliobacterium chlorum DSM 3682, type strain.</title>
        <authorList>
            <person name="Kyndt J.A."/>
            <person name="Meyer T.E."/>
            <person name="Imhoff J.F."/>
        </authorList>
    </citation>
    <scope>NUCLEOTIDE SEQUENCE [LARGE SCALE GENOMIC DNA]</scope>
    <source>
        <strain evidence="1 2">DSM 3682</strain>
    </source>
</reference>
<name>A0ABR7T8S3_HELCL</name>
<protein>
    <submittedName>
        <fullName evidence="1">Uncharacterized protein</fullName>
    </submittedName>
</protein>
<accession>A0ABR7T8S3</accession>
<dbReference type="EMBL" id="JACVHF010000047">
    <property type="protein sequence ID" value="MBC9786562.1"/>
    <property type="molecule type" value="Genomic_DNA"/>
</dbReference>
<dbReference type="Proteomes" id="UP000617402">
    <property type="component" value="Unassembled WGS sequence"/>
</dbReference>
<evidence type="ECO:0000313" key="2">
    <source>
        <dbReference type="Proteomes" id="UP000617402"/>
    </source>
</evidence>
<proteinExistence type="predicted"/>
<dbReference type="RefSeq" id="WP_188041982.1">
    <property type="nucleotide sequence ID" value="NZ_JACVHF010000047.1"/>
</dbReference>
<sequence length="60" mass="7016">MFDIKEQNKLSVQMLIEKIRLTETGAEARQLLEVEGQNYTVEDFLEVMNVTDGNEREKIQ</sequence>
<keyword evidence="2" id="KW-1185">Reference proteome</keyword>